<protein>
    <submittedName>
        <fullName evidence="1">Uncharacterized protein</fullName>
    </submittedName>
</protein>
<keyword evidence="2" id="KW-1185">Reference proteome</keyword>
<proteinExistence type="predicted"/>
<gene>
    <name evidence="1" type="ORF">CITCOLO1_LOCUS4129</name>
</gene>
<reference evidence="1 2" key="1">
    <citation type="submission" date="2024-03" db="EMBL/GenBank/DDBJ databases">
        <authorList>
            <person name="Gkanogiannis A."/>
            <person name="Becerra Lopez-Lavalle L."/>
        </authorList>
    </citation>
    <scope>NUCLEOTIDE SEQUENCE [LARGE SCALE GENOMIC DNA]</scope>
</reference>
<dbReference type="EMBL" id="OZ021745">
    <property type="protein sequence ID" value="CAK9312439.1"/>
    <property type="molecule type" value="Genomic_DNA"/>
</dbReference>
<name>A0ABP0XWA3_9ROSI</name>
<sequence>MSVRKNTLKNSINKTNLNMKQKYLIQFFNPSVSLSHTILYPLLSTFFLNSLDPHFFLCSSFRISMMKSF</sequence>
<evidence type="ECO:0000313" key="2">
    <source>
        <dbReference type="Proteomes" id="UP001642487"/>
    </source>
</evidence>
<organism evidence="1 2">
    <name type="scientific">Citrullus colocynthis</name>
    <name type="common">colocynth</name>
    <dbReference type="NCBI Taxonomy" id="252529"/>
    <lineage>
        <taxon>Eukaryota</taxon>
        <taxon>Viridiplantae</taxon>
        <taxon>Streptophyta</taxon>
        <taxon>Embryophyta</taxon>
        <taxon>Tracheophyta</taxon>
        <taxon>Spermatophyta</taxon>
        <taxon>Magnoliopsida</taxon>
        <taxon>eudicotyledons</taxon>
        <taxon>Gunneridae</taxon>
        <taxon>Pentapetalae</taxon>
        <taxon>rosids</taxon>
        <taxon>fabids</taxon>
        <taxon>Cucurbitales</taxon>
        <taxon>Cucurbitaceae</taxon>
        <taxon>Benincaseae</taxon>
        <taxon>Citrullus</taxon>
    </lineage>
</organism>
<dbReference type="Proteomes" id="UP001642487">
    <property type="component" value="Chromosome 11"/>
</dbReference>
<evidence type="ECO:0000313" key="1">
    <source>
        <dbReference type="EMBL" id="CAK9312439.1"/>
    </source>
</evidence>
<accession>A0ABP0XWA3</accession>